<keyword evidence="1 7" id="KW-0723">Serine/threonine-protein kinase</keyword>
<reference evidence="10" key="2">
    <citation type="submission" date="2025-08" db="UniProtKB">
        <authorList>
            <consortium name="Ensembl"/>
        </authorList>
    </citation>
    <scope>IDENTIFICATION</scope>
</reference>
<dbReference type="InterPro" id="IPR008271">
    <property type="entry name" value="Ser/Thr_kinase_AS"/>
</dbReference>
<feature type="binding site" evidence="6">
    <location>
        <position position="55"/>
    </location>
    <ligand>
        <name>ATP</name>
        <dbReference type="ChEBI" id="CHEBI:30616"/>
    </ligand>
</feature>
<dbReference type="Ensembl" id="ENSTNIT00000022309.1">
    <property type="protein sequence ID" value="ENSTNIP00000022073.1"/>
    <property type="gene ID" value="ENSTNIG00000001272.1"/>
</dbReference>
<dbReference type="GO" id="GO:0005524">
    <property type="term" value="F:ATP binding"/>
    <property type="evidence" value="ECO:0007669"/>
    <property type="project" value="UniProtKB-UniRule"/>
</dbReference>
<keyword evidence="11" id="KW-1185">Reference proteome</keyword>
<name>H3DNH4_TETNG</name>
<evidence type="ECO:0000259" key="9">
    <source>
        <dbReference type="PROSITE" id="PS50011"/>
    </source>
</evidence>
<evidence type="ECO:0000256" key="2">
    <source>
        <dbReference type="ARBA" id="ARBA00022679"/>
    </source>
</evidence>
<accession>H3DNH4</accession>
<dbReference type="GeneTree" id="ENSGT00940000164472"/>
<reference evidence="10" key="3">
    <citation type="submission" date="2025-09" db="UniProtKB">
        <authorList>
            <consortium name="Ensembl"/>
        </authorList>
    </citation>
    <scope>IDENTIFICATION</scope>
</reference>
<dbReference type="Pfam" id="PF00069">
    <property type="entry name" value="Pkinase"/>
    <property type="match status" value="1"/>
</dbReference>
<dbReference type="SUPFAM" id="SSF56112">
    <property type="entry name" value="Protein kinase-like (PK-like)"/>
    <property type="match status" value="1"/>
</dbReference>
<dbReference type="OMA" id="SIANTIH"/>
<dbReference type="PROSITE" id="PS00107">
    <property type="entry name" value="PROTEIN_KINASE_ATP"/>
    <property type="match status" value="1"/>
</dbReference>
<keyword evidence="5 6" id="KW-0067">ATP-binding</keyword>
<reference evidence="11" key="1">
    <citation type="journal article" date="2004" name="Nature">
        <title>Genome duplication in the teleost fish Tetraodon nigroviridis reveals the early vertebrate proto-karyotype.</title>
        <authorList>
            <person name="Jaillon O."/>
            <person name="Aury J.-M."/>
            <person name="Brunet F."/>
            <person name="Petit J.-L."/>
            <person name="Stange-Thomann N."/>
            <person name="Mauceli E."/>
            <person name="Bouneau L."/>
            <person name="Fischer C."/>
            <person name="Ozouf-Costaz C."/>
            <person name="Bernot A."/>
            <person name="Nicaud S."/>
            <person name="Jaffe D."/>
            <person name="Fisher S."/>
            <person name="Lutfalla G."/>
            <person name="Dossat C."/>
            <person name="Segurens B."/>
            <person name="Dasilva C."/>
            <person name="Salanoubat M."/>
            <person name="Levy M."/>
            <person name="Boudet N."/>
            <person name="Castellano S."/>
            <person name="Anthouard V."/>
            <person name="Jubin C."/>
            <person name="Castelli V."/>
            <person name="Katinka M."/>
            <person name="Vacherie B."/>
            <person name="Biemont C."/>
            <person name="Skalli Z."/>
            <person name="Cattolico L."/>
            <person name="Poulain J."/>
            <person name="De Berardinis V."/>
            <person name="Cruaud C."/>
            <person name="Duprat S."/>
            <person name="Brottier P."/>
            <person name="Coutanceau J.-P."/>
            <person name="Gouzy J."/>
            <person name="Parra G."/>
            <person name="Lardier G."/>
            <person name="Chapple C."/>
            <person name="McKernan K.J."/>
            <person name="McEwan P."/>
            <person name="Bosak S."/>
            <person name="Kellis M."/>
            <person name="Volff J.-N."/>
            <person name="Guigo R."/>
            <person name="Zody M.C."/>
            <person name="Mesirov J."/>
            <person name="Lindblad-Toh K."/>
            <person name="Birren B."/>
            <person name="Nusbaum C."/>
            <person name="Kahn D."/>
            <person name="Robinson-Rechavi M."/>
            <person name="Laudet V."/>
            <person name="Schachter V."/>
            <person name="Quetier F."/>
            <person name="Saurin W."/>
            <person name="Scarpelli C."/>
            <person name="Wincker P."/>
            <person name="Lander E.S."/>
            <person name="Weissenbach J."/>
            <person name="Roest Crollius H."/>
        </authorList>
    </citation>
    <scope>NUCLEOTIDE SEQUENCE [LARGE SCALE GENOMIC DNA]</scope>
</reference>
<evidence type="ECO:0000256" key="5">
    <source>
        <dbReference type="ARBA" id="ARBA00022840"/>
    </source>
</evidence>
<dbReference type="HOGENOM" id="CLU_000288_5_15_1"/>
<dbReference type="AlphaFoldDB" id="H3DNH4"/>
<evidence type="ECO:0000256" key="8">
    <source>
        <dbReference type="SAM" id="MobiDB-lite"/>
    </source>
</evidence>
<dbReference type="PANTHER" id="PTHR24058">
    <property type="entry name" value="DUAL SPECIFICITY PROTEIN KINASE"/>
    <property type="match status" value="1"/>
</dbReference>
<evidence type="ECO:0000313" key="11">
    <source>
        <dbReference type="Proteomes" id="UP000007303"/>
    </source>
</evidence>
<feature type="domain" description="Protein kinase" evidence="9">
    <location>
        <begin position="26"/>
        <end position="309"/>
    </location>
</feature>
<keyword evidence="4" id="KW-0418">Kinase</keyword>
<dbReference type="GO" id="GO:0004713">
    <property type="term" value="F:protein tyrosine kinase activity"/>
    <property type="evidence" value="ECO:0007669"/>
    <property type="project" value="TreeGrafter"/>
</dbReference>
<dbReference type="STRING" id="99883.ENSTNIP00000022073"/>
<keyword evidence="2" id="KW-0808">Transferase</keyword>
<evidence type="ECO:0000256" key="7">
    <source>
        <dbReference type="RuleBase" id="RU000304"/>
    </source>
</evidence>
<dbReference type="SMART" id="SM00220">
    <property type="entry name" value="S_TKc"/>
    <property type="match status" value="1"/>
</dbReference>
<evidence type="ECO:0000256" key="6">
    <source>
        <dbReference type="PROSITE-ProRule" id="PRU10141"/>
    </source>
</evidence>
<organism evidence="10 11">
    <name type="scientific">Tetraodon nigroviridis</name>
    <name type="common">Spotted green pufferfish</name>
    <name type="synonym">Chelonodon nigroviridis</name>
    <dbReference type="NCBI Taxonomy" id="99883"/>
    <lineage>
        <taxon>Eukaryota</taxon>
        <taxon>Metazoa</taxon>
        <taxon>Chordata</taxon>
        <taxon>Craniata</taxon>
        <taxon>Vertebrata</taxon>
        <taxon>Euteleostomi</taxon>
        <taxon>Actinopterygii</taxon>
        <taxon>Neopterygii</taxon>
        <taxon>Teleostei</taxon>
        <taxon>Neoteleostei</taxon>
        <taxon>Acanthomorphata</taxon>
        <taxon>Eupercaria</taxon>
        <taxon>Tetraodontiformes</taxon>
        <taxon>Tetradontoidea</taxon>
        <taxon>Tetraodontidae</taxon>
        <taxon>Tetraodon</taxon>
    </lineage>
</organism>
<keyword evidence="3 6" id="KW-0547">Nucleotide-binding</keyword>
<dbReference type="InterPro" id="IPR050494">
    <property type="entry name" value="Ser_Thr_dual-spec_kinase"/>
</dbReference>
<feature type="compositionally biased region" description="Basic and acidic residues" evidence="8">
    <location>
        <begin position="319"/>
        <end position="330"/>
    </location>
</feature>
<dbReference type="InterPro" id="IPR017441">
    <property type="entry name" value="Protein_kinase_ATP_BS"/>
</dbReference>
<protein>
    <recommendedName>
        <fullName evidence="9">Protein kinase domain-containing protein</fullName>
    </recommendedName>
</protein>
<comment type="similarity">
    <text evidence="7">Belongs to the protein kinase superfamily.</text>
</comment>
<evidence type="ECO:0000256" key="3">
    <source>
        <dbReference type="ARBA" id="ARBA00022741"/>
    </source>
</evidence>
<evidence type="ECO:0000256" key="4">
    <source>
        <dbReference type="ARBA" id="ARBA00022777"/>
    </source>
</evidence>
<dbReference type="InterPro" id="IPR000719">
    <property type="entry name" value="Prot_kinase_dom"/>
</dbReference>
<dbReference type="PANTHER" id="PTHR24058:SF53">
    <property type="entry name" value="HOMEODOMAIN-INTERACTING PROTEIN KINASE 2"/>
    <property type="match status" value="1"/>
</dbReference>
<dbReference type="Proteomes" id="UP000007303">
    <property type="component" value="Unassembled WGS sequence"/>
</dbReference>
<proteinExistence type="inferred from homology"/>
<dbReference type="GO" id="GO:0004674">
    <property type="term" value="F:protein serine/threonine kinase activity"/>
    <property type="evidence" value="ECO:0007669"/>
    <property type="project" value="UniProtKB-KW"/>
</dbReference>
<evidence type="ECO:0000313" key="10">
    <source>
        <dbReference type="Ensembl" id="ENSTNIP00000022073.1"/>
    </source>
</evidence>
<dbReference type="PROSITE" id="PS50011">
    <property type="entry name" value="PROTEIN_KINASE_DOM"/>
    <property type="match status" value="1"/>
</dbReference>
<dbReference type="GO" id="GO:0005737">
    <property type="term" value="C:cytoplasm"/>
    <property type="evidence" value="ECO:0007669"/>
    <property type="project" value="TreeGrafter"/>
</dbReference>
<sequence>MHPPAYARPCYFARPGSIISSKRIHYQVLSILGEGAFGRVVKCVRLQDKKKVAIKVLKQKGNYYSRVKKEIQALLQLKDLDAQKCNTIQVHSAFHDRGNFCFVFEYLDTSLYDFVKANSFRPLPLEGIRFIVQQLAVALQALRSISLTHCDIKLDNIMLVDHENQPFRVKLIDFGLACDASCLPQGCVVGALFLMERLFDGKNENDMMRCIVELLGQPPNQILDAGLKTQEYFCFCPRNHSWQLRNDINYSGKAGYKLLHSLDDILYALPVEDSRGQELFLFVDMLKKMLDPDPTARITPEQLLQHGFLTNADGASPSKEPEPTAGEDRRHLRRAKATKRTRESVDEDAGQNSKRARNAV</sequence>
<dbReference type="InParanoid" id="H3DNH4"/>
<feature type="region of interest" description="Disordered" evidence="8">
    <location>
        <begin position="310"/>
        <end position="360"/>
    </location>
</feature>
<dbReference type="PROSITE" id="PS00108">
    <property type="entry name" value="PROTEIN_KINASE_ST"/>
    <property type="match status" value="1"/>
</dbReference>
<dbReference type="Gene3D" id="1.10.510.10">
    <property type="entry name" value="Transferase(Phosphotransferase) domain 1"/>
    <property type="match status" value="2"/>
</dbReference>
<dbReference type="InterPro" id="IPR011009">
    <property type="entry name" value="Kinase-like_dom_sf"/>
</dbReference>
<evidence type="ECO:0000256" key="1">
    <source>
        <dbReference type="ARBA" id="ARBA00022527"/>
    </source>
</evidence>